<dbReference type="EMBL" id="JASNQZ010000004">
    <property type="protein sequence ID" value="KAL0958065.1"/>
    <property type="molecule type" value="Genomic_DNA"/>
</dbReference>
<proteinExistence type="predicted"/>
<keyword evidence="1" id="KW-1133">Transmembrane helix</keyword>
<reference evidence="3" key="1">
    <citation type="submission" date="2024-06" db="EMBL/GenBank/DDBJ databases">
        <title>Multi-omics analyses provide insights into the biosynthesis of the anticancer antibiotic pleurotin in Hohenbuehelia grisea.</title>
        <authorList>
            <person name="Weaver J.A."/>
            <person name="Alberti F."/>
        </authorList>
    </citation>
    <scope>NUCLEOTIDE SEQUENCE [LARGE SCALE GENOMIC DNA]</scope>
    <source>
        <strain evidence="3">T-177</strain>
    </source>
</reference>
<gene>
    <name evidence="2" type="ORF">HGRIS_000244</name>
</gene>
<keyword evidence="3" id="KW-1185">Reference proteome</keyword>
<keyword evidence="1" id="KW-0812">Transmembrane</keyword>
<feature type="transmembrane region" description="Helical" evidence="1">
    <location>
        <begin position="61"/>
        <end position="86"/>
    </location>
</feature>
<accession>A0ABR3JRM2</accession>
<name>A0ABR3JRM2_9AGAR</name>
<feature type="transmembrane region" description="Helical" evidence="1">
    <location>
        <begin position="21"/>
        <end position="41"/>
    </location>
</feature>
<dbReference type="Proteomes" id="UP001556367">
    <property type="component" value="Unassembled WGS sequence"/>
</dbReference>
<comment type="caution">
    <text evidence="2">The sequence shown here is derived from an EMBL/GenBank/DDBJ whole genome shotgun (WGS) entry which is preliminary data.</text>
</comment>
<keyword evidence="1" id="KW-0472">Membrane</keyword>
<organism evidence="2 3">
    <name type="scientific">Hohenbuehelia grisea</name>
    <dbReference type="NCBI Taxonomy" id="104357"/>
    <lineage>
        <taxon>Eukaryota</taxon>
        <taxon>Fungi</taxon>
        <taxon>Dikarya</taxon>
        <taxon>Basidiomycota</taxon>
        <taxon>Agaricomycotina</taxon>
        <taxon>Agaricomycetes</taxon>
        <taxon>Agaricomycetidae</taxon>
        <taxon>Agaricales</taxon>
        <taxon>Pleurotineae</taxon>
        <taxon>Pleurotaceae</taxon>
        <taxon>Hohenbuehelia</taxon>
    </lineage>
</organism>
<sequence>MASCARAARRRRYVSVSIHPLTLYSTALPNGSGFLCSVRLFPYLCDYLTSLPDGFLRSGRLLPYLLLYLLYLFYRHHLSTLFFLLADVWNSPISTILSKWRDVRPLPLQGGDGEPAMAFCARAARRCRFVFVSIPPLSASPSYILFSGRRSILSPGRRMDVEGDVYCRSE</sequence>
<evidence type="ECO:0000313" key="3">
    <source>
        <dbReference type="Proteomes" id="UP001556367"/>
    </source>
</evidence>
<evidence type="ECO:0000313" key="2">
    <source>
        <dbReference type="EMBL" id="KAL0958065.1"/>
    </source>
</evidence>
<protein>
    <submittedName>
        <fullName evidence="2">Uncharacterized protein</fullName>
    </submittedName>
</protein>
<evidence type="ECO:0000256" key="1">
    <source>
        <dbReference type="SAM" id="Phobius"/>
    </source>
</evidence>